<accession>B8ESU8</accession>
<feature type="chain" id="PRO_5002868794" description="Cobalamin adenosyltransferase" evidence="1">
    <location>
        <begin position="31"/>
        <end position="145"/>
    </location>
</feature>
<protein>
    <recommendedName>
        <fullName evidence="4">Cobalamin adenosyltransferase</fullName>
    </recommendedName>
</protein>
<keyword evidence="1" id="KW-0732">Signal</keyword>
<evidence type="ECO:0008006" key="4">
    <source>
        <dbReference type="Google" id="ProtNLM"/>
    </source>
</evidence>
<evidence type="ECO:0000313" key="3">
    <source>
        <dbReference type="Proteomes" id="UP000002257"/>
    </source>
</evidence>
<dbReference type="eggNOG" id="COG3193">
    <property type="taxonomic scope" value="Bacteria"/>
</dbReference>
<dbReference type="SUPFAM" id="SSF143744">
    <property type="entry name" value="GlcG-like"/>
    <property type="match status" value="1"/>
</dbReference>
<evidence type="ECO:0000313" key="2">
    <source>
        <dbReference type="EMBL" id="ACK50433.1"/>
    </source>
</evidence>
<dbReference type="STRING" id="395965.Msil_1475"/>
<sequence>MTVVVKIAISRMSIAAAAAYVAVEAAVAHAGAVDQAIVAAVADASGDLVALLRADGAFKASVGIAQDKAYTAAVFGVSTDALSDDLGANPSLHLGIALRPGVVLFAGGLPIVIDGQVIGGIGVSGGSEAEDRACAEAGLAALGQV</sequence>
<dbReference type="PANTHER" id="PTHR34309">
    <property type="entry name" value="SLR1406 PROTEIN"/>
    <property type="match status" value="1"/>
</dbReference>
<dbReference type="PANTHER" id="PTHR34309:SF1">
    <property type="entry name" value="PROTEIN GLCG"/>
    <property type="match status" value="1"/>
</dbReference>
<name>B8ESU8_METSB</name>
<gene>
    <name evidence="2" type="ordered locus">Msil_1475</name>
</gene>
<dbReference type="Gene3D" id="3.30.450.150">
    <property type="entry name" value="Haem-degrading domain"/>
    <property type="match status" value="1"/>
</dbReference>
<dbReference type="InterPro" id="IPR052517">
    <property type="entry name" value="GlcG_carb_metab_protein"/>
</dbReference>
<reference evidence="2 3" key="1">
    <citation type="journal article" date="2010" name="J. Bacteriol.">
        <title>Complete genome sequence of the aerobic facultative methanotroph Methylocella silvestris BL2.</title>
        <authorList>
            <person name="Chen Y."/>
            <person name="Crombie A."/>
            <person name="Rahman M.T."/>
            <person name="Dedysh S.N."/>
            <person name="Liesack W."/>
            <person name="Stott M.B."/>
            <person name="Alam M."/>
            <person name="Theisen A.R."/>
            <person name="Murrell J.C."/>
            <person name="Dunfield P.F."/>
        </authorList>
    </citation>
    <scope>NUCLEOTIDE SEQUENCE [LARGE SCALE GENOMIC DNA]</scope>
    <source>
        <strain evidence="3">DSM 15510 / CIP 108128 / LMG 27833 / NCIMB 13906 / BL2</strain>
    </source>
</reference>
<dbReference type="InterPro" id="IPR038084">
    <property type="entry name" value="PduO/GlcC-like_sf"/>
</dbReference>
<dbReference type="Pfam" id="PF03928">
    <property type="entry name" value="HbpS-like"/>
    <property type="match status" value="1"/>
</dbReference>
<evidence type="ECO:0000256" key="1">
    <source>
        <dbReference type="SAM" id="SignalP"/>
    </source>
</evidence>
<dbReference type="InterPro" id="IPR005624">
    <property type="entry name" value="PduO/GlcC-like"/>
</dbReference>
<feature type="signal peptide" evidence="1">
    <location>
        <begin position="1"/>
        <end position="30"/>
    </location>
</feature>
<keyword evidence="3" id="KW-1185">Reference proteome</keyword>
<organism evidence="2 3">
    <name type="scientific">Methylocella silvestris (strain DSM 15510 / CIP 108128 / LMG 27833 / NCIMB 13906 / BL2)</name>
    <dbReference type="NCBI Taxonomy" id="395965"/>
    <lineage>
        <taxon>Bacteria</taxon>
        <taxon>Pseudomonadati</taxon>
        <taxon>Pseudomonadota</taxon>
        <taxon>Alphaproteobacteria</taxon>
        <taxon>Hyphomicrobiales</taxon>
        <taxon>Beijerinckiaceae</taxon>
        <taxon>Methylocella</taxon>
    </lineage>
</organism>
<dbReference type="EMBL" id="CP001280">
    <property type="protein sequence ID" value="ACK50433.1"/>
    <property type="molecule type" value="Genomic_DNA"/>
</dbReference>
<dbReference type="KEGG" id="msl:Msil_1475"/>
<dbReference type="HOGENOM" id="CLU_103773_2_2_5"/>
<dbReference type="AlphaFoldDB" id="B8ESU8"/>
<proteinExistence type="predicted"/>
<dbReference type="Proteomes" id="UP000002257">
    <property type="component" value="Chromosome"/>
</dbReference>